<dbReference type="NCBIfam" id="TIGR02175">
    <property type="entry name" value="PorC_KorC"/>
    <property type="match status" value="1"/>
</dbReference>
<gene>
    <name evidence="5" type="primary">porG_1</name>
    <name evidence="5" type="ORF">APG09_00825</name>
</gene>
<dbReference type="AlphaFoldDB" id="A0A150JLG7"/>
<evidence type="ECO:0000256" key="1">
    <source>
        <dbReference type="ARBA" id="ARBA00012822"/>
    </source>
</evidence>
<dbReference type="EMBL" id="LNJE01000007">
    <property type="protein sequence ID" value="KYC57938.1"/>
    <property type="molecule type" value="Genomic_DNA"/>
</dbReference>
<feature type="domain" description="Pyruvate/ketoisovalerate oxidoreductase catalytic" evidence="4">
    <location>
        <begin position="10"/>
        <end position="176"/>
    </location>
</feature>
<comment type="catalytic activity">
    <reaction evidence="3">
        <text>2 oxidized [2Fe-2S]-[ferredoxin] + pyruvate + CoA = 2 reduced [2Fe-2S]-[ferredoxin] + acetyl-CoA + CO2 + H(+)</text>
        <dbReference type="Rhea" id="RHEA:12765"/>
        <dbReference type="Rhea" id="RHEA-COMP:10000"/>
        <dbReference type="Rhea" id="RHEA-COMP:10001"/>
        <dbReference type="ChEBI" id="CHEBI:15361"/>
        <dbReference type="ChEBI" id="CHEBI:15378"/>
        <dbReference type="ChEBI" id="CHEBI:16526"/>
        <dbReference type="ChEBI" id="CHEBI:33737"/>
        <dbReference type="ChEBI" id="CHEBI:33738"/>
        <dbReference type="ChEBI" id="CHEBI:57287"/>
        <dbReference type="ChEBI" id="CHEBI:57288"/>
        <dbReference type="EC" id="1.2.7.1"/>
    </reaction>
</comment>
<evidence type="ECO:0000256" key="2">
    <source>
        <dbReference type="ARBA" id="ARBA00023002"/>
    </source>
</evidence>
<protein>
    <recommendedName>
        <fullName evidence="1">pyruvate synthase</fullName>
        <ecNumber evidence="1">1.2.7.1</ecNumber>
    </recommendedName>
</protein>
<proteinExistence type="predicted"/>
<dbReference type="PANTHER" id="PTHR43366:SF1">
    <property type="entry name" value="PYRUVATE SYNTHASE SUBUNIT PORC"/>
    <property type="match status" value="1"/>
</dbReference>
<accession>A0A150JLG7</accession>
<dbReference type="PANTHER" id="PTHR43366">
    <property type="entry name" value="PYRUVATE SYNTHASE SUBUNIT PORC"/>
    <property type="match status" value="1"/>
</dbReference>
<dbReference type="InterPro" id="IPR051626">
    <property type="entry name" value="Oxidoreductase_gamma_subunit"/>
</dbReference>
<dbReference type="Gene3D" id="3.40.920.10">
    <property type="entry name" value="Pyruvate-ferredoxin oxidoreductase, PFOR, domain III"/>
    <property type="match status" value="1"/>
</dbReference>
<comment type="caution">
    <text evidence="5">The sequence shown here is derived from an EMBL/GenBank/DDBJ whole genome shotgun (WGS) entry which is preliminary data.</text>
</comment>
<reference evidence="5" key="1">
    <citation type="journal article" date="2016" name="ISME J.">
        <title>Chasing the elusive Euryarchaeota class WSA2: genomes reveal a uniquely fastidious methyl-reducing methanogen.</title>
        <authorList>
            <person name="Nobu M.K."/>
            <person name="Narihiro T."/>
            <person name="Kuroda K."/>
            <person name="Mei R."/>
            <person name="Liu W.T."/>
        </authorList>
    </citation>
    <scope>NUCLEOTIDE SEQUENCE [LARGE SCALE GENOMIC DNA]</scope>
    <source>
        <strain evidence="5">ADurb1213_Bin02801</strain>
    </source>
</reference>
<evidence type="ECO:0000256" key="3">
    <source>
        <dbReference type="ARBA" id="ARBA00049357"/>
    </source>
</evidence>
<dbReference type="InterPro" id="IPR019752">
    <property type="entry name" value="Pyrv/ketoisovalerate_OxRed_cat"/>
</dbReference>
<dbReference type="InterPro" id="IPR011894">
    <property type="entry name" value="PorC_KorC"/>
</dbReference>
<dbReference type="InterPro" id="IPR002869">
    <property type="entry name" value="Pyrv_flavodox_OxRed_cen"/>
</dbReference>
<dbReference type="GO" id="GO:0019164">
    <property type="term" value="F:pyruvate synthase activity"/>
    <property type="evidence" value="ECO:0007669"/>
    <property type="project" value="UniProtKB-EC"/>
</dbReference>
<dbReference type="NCBIfam" id="NF006321">
    <property type="entry name" value="PRK08534.1"/>
    <property type="match status" value="1"/>
</dbReference>
<keyword evidence="2" id="KW-0560">Oxidoreductase</keyword>
<sequence length="181" mass="19782">MIEIRFHGRGGQGAVVASNILADAAFREGKYVQAFPYFGVERRGAPVTSFARIDKNPIKIKSQVYHPDYIIVLDPTLMNMAEITSGLNKNGIVLINSDKDPNYYNLSFKTATVDATSIAIENRLGSKMAPIVNTSMLGAFAKISGEVTLESIILAINESVPLKKEENVKAAKEAYEKAMIL</sequence>
<dbReference type="EC" id="1.2.7.1" evidence="1"/>
<keyword evidence="5" id="KW-0670">Pyruvate</keyword>
<evidence type="ECO:0000313" key="5">
    <source>
        <dbReference type="EMBL" id="KYC57938.1"/>
    </source>
</evidence>
<organism evidence="5">
    <name type="scientific">Candidatus Methanofastidiosum methylothiophilum</name>
    <dbReference type="NCBI Taxonomy" id="1705564"/>
    <lineage>
        <taxon>Archaea</taxon>
        <taxon>Methanobacteriati</taxon>
        <taxon>Methanobacteriota</taxon>
        <taxon>Stenosarchaea group</taxon>
        <taxon>Candidatus Methanofastidiosia</taxon>
        <taxon>Candidatus Methanofastidiosales</taxon>
        <taxon>Candidatus Methanofastidiosaceae</taxon>
        <taxon>Candidatus Methanofastidiosum</taxon>
    </lineage>
</organism>
<evidence type="ECO:0000259" key="4">
    <source>
        <dbReference type="Pfam" id="PF01558"/>
    </source>
</evidence>
<name>A0A150JLG7_9EURY</name>
<dbReference type="SUPFAM" id="SSF53323">
    <property type="entry name" value="Pyruvate-ferredoxin oxidoreductase, PFOR, domain III"/>
    <property type="match status" value="1"/>
</dbReference>
<dbReference type="Pfam" id="PF01558">
    <property type="entry name" value="POR"/>
    <property type="match status" value="1"/>
</dbReference>